<evidence type="ECO:0000259" key="4">
    <source>
        <dbReference type="SMART" id="SM00484"/>
    </source>
</evidence>
<protein>
    <submittedName>
        <fullName evidence="5">PIN domain-like protein</fullName>
    </submittedName>
</protein>
<dbReference type="InterPro" id="IPR006084">
    <property type="entry name" value="XPG/Rad2"/>
</dbReference>
<evidence type="ECO:0000313" key="6">
    <source>
        <dbReference type="Proteomes" id="UP000006514"/>
    </source>
</evidence>
<gene>
    <name evidence="5" type="ORF">AURDEDRAFT_76842</name>
</gene>
<evidence type="ECO:0000313" key="5">
    <source>
        <dbReference type="EMBL" id="EJD33645.1"/>
    </source>
</evidence>
<dbReference type="SUPFAM" id="SSF47807">
    <property type="entry name" value="5' to 3' exonuclease, C-terminal subdomain"/>
    <property type="match status" value="1"/>
</dbReference>
<evidence type="ECO:0000256" key="2">
    <source>
        <dbReference type="ARBA" id="ARBA00022801"/>
    </source>
</evidence>
<sequence>ILHSAASTESIAQLAMGGFEENVGGYRGYRVGIDLSIWLGHMQSLSRKPQNGKNAGIRLLFFRCARLLAMPILPVFVFDGLQRPAYKRGKDRKYSLPNSENLYALIEAFGFECHQAPGEAEAELAYLNNIGAIDAIWMDASDVFVFGALTILRSCASDTLSSNRSHLVVTSEGKQDDNHVHVYCSTDLLVGSIQLDRNGLILIALLRGGDYHKVNQPISYISDCIDACLQGVNGVGIKIAHALARCGFGLSLATAVQSLQHDEFSNALTQWRSEIVQELYTDSRGQLGRRHQKLAANFPQDFPDLQIYRAYAQPITSGSNGDAVRITWYRPFDLAALAGLCEHYFNWAGRDELLERFRSQIWHGALCRALRQSILEADGAGALIQPSAPGLGNLVVQIHGSRTHSSTDKLRELSVEIAPSQLADIARRGTLGTRIPSPDTTQARAATEHLRPMPSSPLRVWIPAALLRAALPELVREFEDIEGDKQHQKGKKRAARNDSSDSSASDSDMPPRKAARMTSPAGQHIQQQPGASSSGIASSSKISTQVIEISSSEDEMSGTAGVVIEISSSEDDTPVTRASAGGRAGQGLALSDDVIVIPSSDEE</sequence>
<feature type="compositionally biased region" description="Low complexity" evidence="3">
    <location>
        <begin position="530"/>
        <end position="539"/>
    </location>
</feature>
<dbReference type="GO" id="GO:0006281">
    <property type="term" value="P:DNA repair"/>
    <property type="evidence" value="ECO:0007669"/>
    <property type="project" value="UniProtKB-ARBA"/>
</dbReference>
<dbReference type="PANTHER" id="PTHR11081">
    <property type="entry name" value="FLAP ENDONUCLEASE FAMILY MEMBER"/>
    <property type="match status" value="1"/>
</dbReference>
<dbReference type="InterPro" id="IPR006086">
    <property type="entry name" value="XPG-I_dom"/>
</dbReference>
<dbReference type="InterPro" id="IPR036279">
    <property type="entry name" value="5-3_exonuclease_C_sf"/>
</dbReference>
<feature type="non-terminal residue" evidence="5">
    <location>
        <position position="1"/>
    </location>
</feature>
<dbReference type="OrthoDB" id="2959108at2759"/>
<dbReference type="GO" id="GO:0017108">
    <property type="term" value="F:5'-flap endonuclease activity"/>
    <property type="evidence" value="ECO:0007669"/>
    <property type="project" value="TreeGrafter"/>
</dbReference>
<feature type="region of interest" description="Disordered" evidence="3">
    <location>
        <begin position="566"/>
        <end position="586"/>
    </location>
</feature>
<dbReference type="Pfam" id="PF18380">
    <property type="entry name" value="GEN1_C"/>
    <property type="match status" value="1"/>
</dbReference>
<dbReference type="InParanoid" id="J0WMR5"/>
<feature type="domain" description="XPG-I" evidence="4">
    <location>
        <begin position="107"/>
        <end position="174"/>
    </location>
</feature>
<dbReference type="Pfam" id="PF00752">
    <property type="entry name" value="XPG_N"/>
    <property type="match status" value="1"/>
</dbReference>
<dbReference type="OMA" id="CHSSHEH"/>
<dbReference type="Gene3D" id="3.40.50.1010">
    <property type="entry name" value="5'-nuclease"/>
    <property type="match status" value="2"/>
</dbReference>
<keyword evidence="2" id="KW-0378">Hydrolase</keyword>
<evidence type="ECO:0000256" key="1">
    <source>
        <dbReference type="ARBA" id="ARBA00022722"/>
    </source>
</evidence>
<evidence type="ECO:0000256" key="3">
    <source>
        <dbReference type="SAM" id="MobiDB-lite"/>
    </source>
</evidence>
<organism evidence="5 6">
    <name type="scientific">Auricularia subglabra (strain TFB-10046 / SS5)</name>
    <name type="common">White-rot fungus</name>
    <name type="synonym">Auricularia delicata (strain TFB10046)</name>
    <dbReference type="NCBI Taxonomy" id="717982"/>
    <lineage>
        <taxon>Eukaryota</taxon>
        <taxon>Fungi</taxon>
        <taxon>Dikarya</taxon>
        <taxon>Basidiomycota</taxon>
        <taxon>Agaricomycotina</taxon>
        <taxon>Agaricomycetes</taxon>
        <taxon>Auriculariales</taxon>
        <taxon>Auriculariaceae</taxon>
        <taxon>Auricularia</taxon>
    </lineage>
</organism>
<dbReference type="AlphaFoldDB" id="J0WMR5"/>
<feature type="region of interest" description="Disordered" evidence="3">
    <location>
        <begin position="482"/>
        <end position="539"/>
    </location>
</feature>
<reference evidence="6" key="1">
    <citation type="journal article" date="2012" name="Science">
        <title>The Paleozoic origin of enzymatic lignin decomposition reconstructed from 31 fungal genomes.</title>
        <authorList>
            <person name="Floudas D."/>
            <person name="Binder M."/>
            <person name="Riley R."/>
            <person name="Barry K."/>
            <person name="Blanchette R.A."/>
            <person name="Henrissat B."/>
            <person name="Martinez A.T."/>
            <person name="Otillar R."/>
            <person name="Spatafora J.W."/>
            <person name="Yadav J.S."/>
            <person name="Aerts A."/>
            <person name="Benoit I."/>
            <person name="Boyd A."/>
            <person name="Carlson A."/>
            <person name="Copeland A."/>
            <person name="Coutinho P.M."/>
            <person name="de Vries R.P."/>
            <person name="Ferreira P."/>
            <person name="Findley K."/>
            <person name="Foster B."/>
            <person name="Gaskell J."/>
            <person name="Glotzer D."/>
            <person name="Gorecki P."/>
            <person name="Heitman J."/>
            <person name="Hesse C."/>
            <person name="Hori C."/>
            <person name="Igarashi K."/>
            <person name="Jurgens J.A."/>
            <person name="Kallen N."/>
            <person name="Kersten P."/>
            <person name="Kohler A."/>
            <person name="Kuees U."/>
            <person name="Kumar T.K.A."/>
            <person name="Kuo A."/>
            <person name="LaButti K."/>
            <person name="Larrondo L.F."/>
            <person name="Lindquist E."/>
            <person name="Ling A."/>
            <person name="Lombard V."/>
            <person name="Lucas S."/>
            <person name="Lundell T."/>
            <person name="Martin R."/>
            <person name="McLaughlin D.J."/>
            <person name="Morgenstern I."/>
            <person name="Morin E."/>
            <person name="Murat C."/>
            <person name="Nagy L.G."/>
            <person name="Nolan M."/>
            <person name="Ohm R.A."/>
            <person name="Patyshakuliyeva A."/>
            <person name="Rokas A."/>
            <person name="Ruiz-Duenas F.J."/>
            <person name="Sabat G."/>
            <person name="Salamov A."/>
            <person name="Samejima M."/>
            <person name="Schmutz J."/>
            <person name="Slot J.C."/>
            <person name="St John F."/>
            <person name="Stenlid J."/>
            <person name="Sun H."/>
            <person name="Sun S."/>
            <person name="Syed K."/>
            <person name="Tsang A."/>
            <person name="Wiebenga A."/>
            <person name="Young D."/>
            <person name="Pisabarro A."/>
            <person name="Eastwood D.C."/>
            <person name="Martin F."/>
            <person name="Cullen D."/>
            <person name="Grigoriev I.V."/>
            <person name="Hibbett D.S."/>
        </authorList>
    </citation>
    <scope>NUCLEOTIDE SEQUENCE [LARGE SCALE GENOMIC DNA]</scope>
    <source>
        <strain evidence="6">TFB10046</strain>
    </source>
</reference>
<dbReference type="SMART" id="SM00484">
    <property type="entry name" value="XPGI"/>
    <property type="match status" value="1"/>
</dbReference>
<dbReference type="PANTHER" id="PTHR11081:SF75">
    <property type="entry name" value="ENDONUCLEASE, PUTATIVE (AFU_ORTHOLOGUE AFUA_3G13260)-RELATED"/>
    <property type="match status" value="1"/>
</dbReference>
<dbReference type="Pfam" id="PF00867">
    <property type="entry name" value="XPG_I"/>
    <property type="match status" value="1"/>
</dbReference>
<name>J0WMR5_AURST</name>
<dbReference type="InterPro" id="IPR029060">
    <property type="entry name" value="PIN-like_dom_sf"/>
</dbReference>
<dbReference type="Proteomes" id="UP000006514">
    <property type="component" value="Unassembled WGS sequence"/>
</dbReference>
<proteinExistence type="predicted"/>
<dbReference type="PRINTS" id="PR00853">
    <property type="entry name" value="XPGRADSUPER"/>
</dbReference>
<dbReference type="InterPro" id="IPR006085">
    <property type="entry name" value="XPG_DNA_repair_N"/>
</dbReference>
<feature type="compositionally biased region" description="Polar residues" evidence="3">
    <location>
        <begin position="520"/>
        <end position="529"/>
    </location>
</feature>
<accession>J0WMR5</accession>
<dbReference type="eggNOG" id="KOG2520">
    <property type="taxonomic scope" value="Eukaryota"/>
</dbReference>
<dbReference type="KEGG" id="adl:AURDEDRAFT_76842"/>
<dbReference type="CDD" id="cd09870">
    <property type="entry name" value="PIN_YEN1"/>
    <property type="match status" value="1"/>
</dbReference>
<dbReference type="SUPFAM" id="SSF88723">
    <property type="entry name" value="PIN domain-like"/>
    <property type="match status" value="1"/>
</dbReference>
<keyword evidence="6" id="KW-1185">Reference proteome</keyword>
<keyword evidence="1" id="KW-0540">Nuclease</keyword>
<dbReference type="EMBL" id="JH688134">
    <property type="protein sequence ID" value="EJD33645.1"/>
    <property type="molecule type" value="Genomic_DNA"/>
</dbReference>
<dbReference type="InterPro" id="IPR041177">
    <property type="entry name" value="GEN1_C"/>
</dbReference>